<dbReference type="GO" id="GO:0051287">
    <property type="term" value="F:NAD binding"/>
    <property type="evidence" value="ECO:0007669"/>
    <property type="project" value="InterPro"/>
</dbReference>
<dbReference type="InterPro" id="IPR036291">
    <property type="entry name" value="NAD(P)-bd_dom_sf"/>
</dbReference>
<dbReference type="PIRSF" id="PIRSF500136">
    <property type="entry name" value="UDP_ManNAc_DH"/>
    <property type="match status" value="1"/>
</dbReference>
<dbReference type="PANTHER" id="PTHR43491:SF1">
    <property type="entry name" value="UDP-N-ACETYL-D-MANNOSAMINE DEHYDROGENASE"/>
    <property type="match status" value="1"/>
</dbReference>
<dbReference type="InterPro" id="IPR014026">
    <property type="entry name" value="UDP-Glc/GDP-Man_DH_dimer"/>
</dbReference>
<evidence type="ECO:0000256" key="2">
    <source>
        <dbReference type="ARBA" id="ARBA00023027"/>
    </source>
</evidence>
<comment type="caution">
    <text evidence="5">The sequence shown here is derived from an EMBL/GenBank/DDBJ whole genome shotgun (WGS) entry which is preliminary data.</text>
</comment>
<accession>A0A7W7G7S3</accession>
<dbReference type="SMART" id="SM00984">
    <property type="entry name" value="UDPG_MGDP_dh_C"/>
    <property type="match status" value="1"/>
</dbReference>
<dbReference type="Gene3D" id="3.40.50.720">
    <property type="entry name" value="NAD(P)-binding Rossmann-like Domain"/>
    <property type="match status" value="2"/>
</dbReference>
<evidence type="ECO:0000256" key="3">
    <source>
        <dbReference type="PIRNR" id="PIRNR000124"/>
    </source>
</evidence>
<dbReference type="PANTHER" id="PTHR43491">
    <property type="entry name" value="UDP-N-ACETYL-D-MANNOSAMINE DEHYDROGENASE"/>
    <property type="match status" value="1"/>
</dbReference>
<dbReference type="RefSeq" id="WP_184955407.1">
    <property type="nucleotide sequence ID" value="NZ_BOMC01000016.1"/>
</dbReference>
<dbReference type="InterPro" id="IPR008927">
    <property type="entry name" value="6-PGluconate_DH-like_C_sf"/>
</dbReference>
<keyword evidence="2" id="KW-0520">NAD</keyword>
<dbReference type="SUPFAM" id="SSF51735">
    <property type="entry name" value="NAD(P)-binding Rossmann-fold domains"/>
    <property type="match status" value="1"/>
</dbReference>
<dbReference type="PIRSF" id="PIRSF000124">
    <property type="entry name" value="UDPglc_GDPman_dh"/>
    <property type="match status" value="1"/>
</dbReference>
<evidence type="ECO:0000313" key="6">
    <source>
        <dbReference type="Proteomes" id="UP000542742"/>
    </source>
</evidence>
<feature type="domain" description="UDP-glucose/GDP-mannose dehydrogenase C-terminal" evidence="4">
    <location>
        <begin position="319"/>
        <end position="409"/>
    </location>
</feature>
<dbReference type="Pfam" id="PF03721">
    <property type="entry name" value="UDPG_MGDP_dh_N"/>
    <property type="match status" value="1"/>
</dbReference>
<dbReference type="EMBL" id="JACHMF010000001">
    <property type="protein sequence ID" value="MBB4697271.1"/>
    <property type="molecule type" value="Genomic_DNA"/>
</dbReference>
<dbReference type="NCBIfam" id="TIGR03026">
    <property type="entry name" value="NDP-sugDHase"/>
    <property type="match status" value="1"/>
</dbReference>
<evidence type="ECO:0000256" key="1">
    <source>
        <dbReference type="ARBA" id="ARBA00023002"/>
    </source>
</evidence>
<keyword evidence="1" id="KW-0560">Oxidoreductase</keyword>
<dbReference type="GO" id="GO:0000271">
    <property type="term" value="P:polysaccharide biosynthetic process"/>
    <property type="evidence" value="ECO:0007669"/>
    <property type="project" value="InterPro"/>
</dbReference>
<dbReference type="SUPFAM" id="SSF52413">
    <property type="entry name" value="UDP-glucose/GDP-mannose dehydrogenase C-terminal domain"/>
    <property type="match status" value="1"/>
</dbReference>
<name>A0A7W7G7S3_9ACTN</name>
<dbReference type="Pfam" id="PF03720">
    <property type="entry name" value="UDPG_MGDP_dh_C"/>
    <property type="match status" value="1"/>
</dbReference>
<dbReference type="Proteomes" id="UP000542742">
    <property type="component" value="Unassembled WGS sequence"/>
</dbReference>
<dbReference type="InterPro" id="IPR001732">
    <property type="entry name" value="UDP-Glc/GDP-Man_DH_N"/>
</dbReference>
<dbReference type="AlphaFoldDB" id="A0A7W7G7S3"/>
<gene>
    <name evidence="5" type="ORF">BKA14_007419</name>
</gene>
<dbReference type="GO" id="GO:0016616">
    <property type="term" value="F:oxidoreductase activity, acting on the CH-OH group of donors, NAD or NADP as acceptor"/>
    <property type="evidence" value="ECO:0007669"/>
    <property type="project" value="InterPro"/>
</dbReference>
<proteinExistence type="inferred from homology"/>
<dbReference type="InterPro" id="IPR036220">
    <property type="entry name" value="UDP-Glc/GDP-Man_DH_C_sf"/>
</dbReference>
<dbReference type="GO" id="GO:0016628">
    <property type="term" value="F:oxidoreductase activity, acting on the CH-CH group of donors, NAD or NADP as acceptor"/>
    <property type="evidence" value="ECO:0007669"/>
    <property type="project" value="InterPro"/>
</dbReference>
<comment type="similarity">
    <text evidence="3">Belongs to the UDP-glucose/GDP-mannose dehydrogenase family.</text>
</comment>
<reference evidence="5 6" key="1">
    <citation type="submission" date="2020-08" db="EMBL/GenBank/DDBJ databases">
        <title>Sequencing the genomes of 1000 actinobacteria strains.</title>
        <authorList>
            <person name="Klenk H.-P."/>
        </authorList>
    </citation>
    <scope>NUCLEOTIDE SEQUENCE [LARGE SCALE GENOMIC DNA]</scope>
    <source>
        <strain evidence="5 6">DSM 45518</strain>
    </source>
</reference>
<sequence length="415" mass="44706">MSADVVVLGLGYVGLPLAQQAVRAGLTVLGFDVQAQVVDALNEGRSHVDDLTQADIAEMLDGGFRATTDEALIGACTTAVICVPTPLAEGDGPDLSAVTGATEAIGRQLRPGMLVVLESTTYPGTTDEVVRPLLEKLSGLTAGVDFHLAFSPERIDPGNPHFGARNTPKVVGGYTPDCTLRAAGFYGRFVETVVRTRGTREAETAKLLENTYRHVNIALVNEMARFCHELGIDLWDVIRAASTKPFGFQAFYPGPGVGGHCIPIDPNYLSHNVRSRLGYPFRFVELAQEINATMPSYVARRAQNLLNADGQAVHGATILLLGVTYKPDIADQRESPATPLARHLQSLGATVVFHDPYVTDWIVPRADDLRGTVVTADLVILVQNHRAYDADDLAALAKRFFDTRGATTVPEAHRL</sequence>
<dbReference type="InterPro" id="IPR028359">
    <property type="entry name" value="UDP_ManNAc/GlcNAc_DH"/>
</dbReference>
<organism evidence="5 6">
    <name type="scientific">Paractinoplanes abujensis</name>
    <dbReference type="NCBI Taxonomy" id="882441"/>
    <lineage>
        <taxon>Bacteria</taxon>
        <taxon>Bacillati</taxon>
        <taxon>Actinomycetota</taxon>
        <taxon>Actinomycetes</taxon>
        <taxon>Micromonosporales</taxon>
        <taxon>Micromonosporaceae</taxon>
        <taxon>Paractinoplanes</taxon>
    </lineage>
</organism>
<dbReference type="SUPFAM" id="SSF48179">
    <property type="entry name" value="6-phosphogluconate dehydrogenase C-terminal domain-like"/>
    <property type="match status" value="1"/>
</dbReference>
<keyword evidence="6" id="KW-1185">Reference proteome</keyword>
<protein>
    <submittedName>
        <fullName evidence="5">Nucleotide sugar dehydrogenase</fullName>
    </submittedName>
</protein>
<dbReference type="InterPro" id="IPR017476">
    <property type="entry name" value="UDP-Glc/GDP-Man"/>
</dbReference>
<dbReference type="InterPro" id="IPR014027">
    <property type="entry name" value="UDP-Glc/GDP-Man_DH_C"/>
</dbReference>
<evidence type="ECO:0000313" key="5">
    <source>
        <dbReference type="EMBL" id="MBB4697271.1"/>
    </source>
</evidence>
<dbReference type="Pfam" id="PF00984">
    <property type="entry name" value="UDPG_MGDP_dh"/>
    <property type="match status" value="1"/>
</dbReference>
<evidence type="ECO:0000259" key="4">
    <source>
        <dbReference type="SMART" id="SM00984"/>
    </source>
</evidence>